<protein>
    <submittedName>
        <fullName evidence="3">Uncharacterized protein</fullName>
    </submittedName>
</protein>
<feature type="repeat" description="HEAT" evidence="2">
    <location>
        <begin position="28"/>
        <end position="58"/>
    </location>
</feature>
<feature type="non-terminal residue" evidence="3">
    <location>
        <position position="58"/>
    </location>
</feature>
<evidence type="ECO:0000256" key="2">
    <source>
        <dbReference type="PROSITE-ProRule" id="PRU00103"/>
    </source>
</evidence>
<dbReference type="InterPro" id="IPR016024">
    <property type="entry name" value="ARM-type_fold"/>
</dbReference>
<proteinExistence type="predicted"/>
<dbReference type="PANTHER" id="PTHR10648">
    <property type="entry name" value="SERINE/THREONINE-PROTEIN PHOSPHATASE PP2A 65 KDA REGULATORY SUBUNIT"/>
    <property type="match status" value="1"/>
</dbReference>
<sequence>CPEVRLNIISNLDCVNEVIGIRQLSQSLLPAIVELAEDAKWRVRLAIIEYMPLLAGQL</sequence>
<dbReference type="PANTHER" id="PTHR10648:SF4">
    <property type="entry name" value="PROTEIN PHOSPHATASE 2 (FORMERLY 2A), REGULATORY SUBUNIT A, BETA ISOFORM-RELATED"/>
    <property type="match status" value="1"/>
</dbReference>
<dbReference type="Gene3D" id="1.25.10.10">
    <property type="entry name" value="Leucine-rich Repeat Variant"/>
    <property type="match status" value="1"/>
</dbReference>
<gene>
    <name evidence="3" type="ORF">M9458_010814</name>
</gene>
<feature type="non-terminal residue" evidence="3">
    <location>
        <position position="1"/>
    </location>
</feature>
<dbReference type="Proteomes" id="UP001529510">
    <property type="component" value="Unassembled WGS sequence"/>
</dbReference>
<name>A0ABD0R1Y0_CIRMR</name>
<comment type="caution">
    <text evidence="3">The sequence shown here is derived from an EMBL/GenBank/DDBJ whole genome shotgun (WGS) entry which is preliminary data.</text>
</comment>
<accession>A0ABD0R1Y0</accession>
<evidence type="ECO:0000313" key="4">
    <source>
        <dbReference type="Proteomes" id="UP001529510"/>
    </source>
</evidence>
<keyword evidence="1" id="KW-0677">Repeat</keyword>
<dbReference type="InterPro" id="IPR011989">
    <property type="entry name" value="ARM-like"/>
</dbReference>
<reference evidence="3 4" key="1">
    <citation type="submission" date="2024-05" db="EMBL/GenBank/DDBJ databases">
        <title>Genome sequencing and assembly of Indian major carp, Cirrhinus mrigala (Hamilton, 1822).</title>
        <authorList>
            <person name="Mohindra V."/>
            <person name="Chowdhury L.M."/>
            <person name="Lal K."/>
            <person name="Jena J.K."/>
        </authorList>
    </citation>
    <scope>NUCLEOTIDE SEQUENCE [LARGE SCALE GENOMIC DNA]</scope>
    <source>
        <strain evidence="3">CM1030</strain>
        <tissue evidence="3">Blood</tissue>
    </source>
</reference>
<dbReference type="InterPro" id="IPR021133">
    <property type="entry name" value="HEAT_type_2"/>
</dbReference>
<dbReference type="InterPro" id="IPR051023">
    <property type="entry name" value="PP2A_Regulatory_Subunit_A"/>
</dbReference>
<dbReference type="PROSITE" id="PS50077">
    <property type="entry name" value="HEAT_REPEAT"/>
    <property type="match status" value="1"/>
</dbReference>
<organism evidence="3 4">
    <name type="scientific">Cirrhinus mrigala</name>
    <name type="common">Mrigala</name>
    <dbReference type="NCBI Taxonomy" id="683832"/>
    <lineage>
        <taxon>Eukaryota</taxon>
        <taxon>Metazoa</taxon>
        <taxon>Chordata</taxon>
        <taxon>Craniata</taxon>
        <taxon>Vertebrata</taxon>
        <taxon>Euteleostomi</taxon>
        <taxon>Actinopterygii</taxon>
        <taxon>Neopterygii</taxon>
        <taxon>Teleostei</taxon>
        <taxon>Ostariophysi</taxon>
        <taxon>Cypriniformes</taxon>
        <taxon>Cyprinidae</taxon>
        <taxon>Labeoninae</taxon>
        <taxon>Labeonini</taxon>
        <taxon>Cirrhinus</taxon>
    </lineage>
</organism>
<dbReference type="SUPFAM" id="SSF48371">
    <property type="entry name" value="ARM repeat"/>
    <property type="match status" value="1"/>
</dbReference>
<evidence type="ECO:0000256" key="1">
    <source>
        <dbReference type="ARBA" id="ARBA00022737"/>
    </source>
</evidence>
<keyword evidence="4" id="KW-1185">Reference proteome</keyword>
<dbReference type="AlphaFoldDB" id="A0ABD0R1Y0"/>
<dbReference type="EMBL" id="JAMKFB020000005">
    <property type="protein sequence ID" value="KAL0192518.1"/>
    <property type="molecule type" value="Genomic_DNA"/>
</dbReference>
<evidence type="ECO:0000313" key="3">
    <source>
        <dbReference type="EMBL" id="KAL0192518.1"/>
    </source>
</evidence>